<name>A0ABW4LUK6_9BACI</name>
<dbReference type="PANTHER" id="PTHR36437">
    <property type="entry name" value="GLYOXALASE/BLEOMYCIN RESISTANCE PROTEIN/DIOXYGENASE"/>
    <property type="match status" value="1"/>
</dbReference>
<protein>
    <submittedName>
        <fullName evidence="2">VOC family protein</fullName>
    </submittedName>
</protein>
<dbReference type="PROSITE" id="PS51819">
    <property type="entry name" value="VOC"/>
    <property type="match status" value="1"/>
</dbReference>
<dbReference type="PANTHER" id="PTHR36437:SF2">
    <property type="entry name" value="GLYOXALASE_BLEOMYCIN RESISTANCE PROTEIN_DIOXYGENASE"/>
    <property type="match status" value="1"/>
</dbReference>
<sequence length="118" mass="13350">MLNKVCVLTVKVLDLNEAIDFYTNRLDFEVSKYYGEKIVSLKHNEIPIVLEEDHIESGGAGKTVLLGILSHDIEKDFAKLKEKGVKLVFEEPKPCPPGRYFIIEDPSGNQIEIVEFSN</sequence>
<dbReference type="Gene3D" id="3.10.180.10">
    <property type="entry name" value="2,3-Dihydroxybiphenyl 1,2-Dioxygenase, domain 1"/>
    <property type="match status" value="1"/>
</dbReference>
<evidence type="ECO:0000313" key="3">
    <source>
        <dbReference type="Proteomes" id="UP001597214"/>
    </source>
</evidence>
<organism evidence="2 3">
    <name type="scientific">Bacillus salitolerans</name>
    <dbReference type="NCBI Taxonomy" id="1437434"/>
    <lineage>
        <taxon>Bacteria</taxon>
        <taxon>Bacillati</taxon>
        <taxon>Bacillota</taxon>
        <taxon>Bacilli</taxon>
        <taxon>Bacillales</taxon>
        <taxon>Bacillaceae</taxon>
        <taxon>Bacillus</taxon>
    </lineage>
</organism>
<dbReference type="InterPro" id="IPR004360">
    <property type="entry name" value="Glyas_Fos-R_dOase_dom"/>
</dbReference>
<proteinExistence type="predicted"/>
<dbReference type="EMBL" id="JBHUEM010000046">
    <property type="protein sequence ID" value="MFD1738736.1"/>
    <property type="molecule type" value="Genomic_DNA"/>
</dbReference>
<dbReference type="InterPro" id="IPR029068">
    <property type="entry name" value="Glyas_Bleomycin-R_OHBP_Dase"/>
</dbReference>
<dbReference type="Proteomes" id="UP001597214">
    <property type="component" value="Unassembled WGS sequence"/>
</dbReference>
<dbReference type="RefSeq" id="WP_377929955.1">
    <property type="nucleotide sequence ID" value="NZ_JBHUEM010000046.1"/>
</dbReference>
<dbReference type="Pfam" id="PF00903">
    <property type="entry name" value="Glyoxalase"/>
    <property type="match status" value="1"/>
</dbReference>
<dbReference type="SUPFAM" id="SSF54593">
    <property type="entry name" value="Glyoxalase/Bleomycin resistance protein/Dihydroxybiphenyl dioxygenase"/>
    <property type="match status" value="1"/>
</dbReference>
<accession>A0ABW4LUK6</accession>
<evidence type="ECO:0000259" key="1">
    <source>
        <dbReference type="PROSITE" id="PS51819"/>
    </source>
</evidence>
<dbReference type="InterPro" id="IPR037523">
    <property type="entry name" value="VOC_core"/>
</dbReference>
<keyword evidence="3" id="KW-1185">Reference proteome</keyword>
<evidence type="ECO:0000313" key="2">
    <source>
        <dbReference type="EMBL" id="MFD1738736.1"/>
    </source>
</evidence>
<reference evidence="3" key="1">
    <citation type="journal article" date="2019" name="Int. J. Syst. Evol. Microbiol.">
        <title>The Global Catalogue of Microorganisms (GCM) 10K type strain sequencing project: providing services to taxonomists for standard genome sequencing and annotation.</title>
        <authorList>
            <consortium name="The Broad Institute Genomics Platform"/>
            <consortium name="The Broad Institute Genome Sequencing Center for Infectious Disease"/>
            <person name="Wu L."/>
            <person name="Ma J."/>
        </authorList>
    </citation>
    <scope>NUCLEOTIDE SEQUENCE [LARGE SCALE GENOMIC DNA]</scope>
    <source>
        <strain evidence="3">CCUG 49339</strain>
    </source>
</reference>
<feature type="domain" description="VOC" evidence="1">
    <location>
        <begin position="4"/>
        <end position="116"/>
    </location>
</feature>
<comment type="caution">
    <text evidence="2">The sequence shown here is derived from an EMBL/GenBank/DDBJ whole genome shotgun (WGS) entry which is preliminary data.</text>
</comment>
<gene>
    <name evidence="2" type="ORF">ACFSCX_19655</name>
</gene>